<dbReference type="InterPro" id="IPR017517">
    <property type="entry name" value="Maleyloyr_isom"/>
</dbReference>
<evidence type="ECO:0000259" key="1">
    <source>
        <dbReference type="Pfam" id="PF11716"/>
    </source>
</evidence>
<dbReference type="EMBL" id="JBHSIS010000010">
    <property type="protein sequence ID" value="MFC4856519.1"/>
    <property type="molecule type" value="Genomic_DNA"/>
</dbReference>
<dbReference type="GO" id="GO:0016853">
    <property type="term" value="F:isomerase activity"/>
    <property type="evidence" value="ECO:0007669"/>
    <property type="project" value="UniProtKB-KW"/>
</dbReference>
<organism evidence="2 3">
    <name type="scientific">Actinophytocola glycyrrhizae</name>
    <dbReference type="NCBI Taxonomy" id="2044873"/>
    <lineage>
        <taxon>Bacteria</taxon>
        <taxon>Bacillati</taxon>
        <taxon>Actinomycetota</taxon>
        <taxon>Actinomycetes</taxon>
        <taxon>Pseudonocardiales</taxon>
        <taxon>Pseudonocardiaceae</taxon>
    </lineage>
</organism>
<dbReference type="Gene3D" id="1.20.120.450">
    <property type="entry name" value="dinb family like domain"/>
    <property type="match status" value="1"/>
</dbReference>
<sequence length="185" mass="20262">MTDIRDVIAAERLELAEILVGLPAKAWDAPSLCEGWRVREVVAHMTAPYRHPDAEFLRAEDADELNRAADELARLDAGQLTSTELTAAVRDNARHPWQPDGFTGALCHDVIHGLDITVALGLGRQVPLDRLRIVLDTIVPDRAAFFGVDLTGKRLVATDLDWSNGDGEPVTRPAQELVLLVCGRT</sequence>
<name>A0ABV9S6T7_9PSEU</name>
<keyword evidence="3" id="KW-1185">Reference proteome</keyword>
<dbReference type="InterPro" id="IPR034660">
    <property type="entry name" value="DinB/YfiT-like"/>
</dbReference>
<dbReference type="RefSeq" id="WP_378058485.1">
    <property type="nucleotide sequence ID" value="NZ_JBHSIS010000010.1"/>
</dbReference>
<dbReference type="SUPFAM" id="SSF109854">
    <property type="entry name" value="DinB/YfiT-like putative metalloenzymes"/>
    <property type="match status" value="1"/>
</dbReference>
<evidence type="ECO:0000313" key="3">
    <source>
        <dbReference type="Proteomes" id="UP001595859"/>
    </source>
</evidence>
<gene>
    <name evidence="2" type="ORF">ACFPCV_23690</name>
</gene>
<protein>
    <submittedName>
        <fullName evidence="2">Maleylpyruvate isomerase family mycothiol-dependent enzyme</fullName>
    </submittedName>
</protein>
<keyword evidence="2" id="KW-0413">Isomerase</keyword>
<feature type="domain" description="Mycothiol-dependent maleylpyruvate isomerase metal-binding" evidence="1">
    <location>
        <begin position="9"/>
        <end position="92"/>
    </location>
</feature>
<dbReference type="InterPro" id="IPR024344">
    <property type="entry name" value="MDMPI_metal-binding"/>
</dbReference>
<dbReference type="Proteomes" id="UP001595859">
    <property type="component" value="Unassembled WGS sequence"/>
</dbReference>
<evidence type="ECO:0000313" key="2">
    <source>
        <dbReference type="EMBL" id="MFC4856519.1"/>
    </source>
</evidence>
<comment type="caution">
    <text evidence="2">The sequence shown here is derived from an EMBL/GenBank/DDBJ whole genome shotgun (WGS) entry which is preliminary data.</text>
</comment>
<dbReference type="Pfam" id="PF11716">
    <property type="entry name" value="MDMPI_N"/>
    <property type="match status" value="1"/>
</dbReference>
<proteinExistence type="predicted"/>
<reference evidence="3" key="1">
    <citation type="journal article" date="2019" name="Int. J. Syst. Evol. Microbiol.">
        <title>The Global Catalogue of Microorganisms (GCM) 10K type strain sequencing project: providing services to taxonomists for standard genome sequencing and annotation.</title>
        <authorList>
            <consortium name="The Broad Institute Genomics Platform"/>
            <consortium name="The Broad Institute Genome Sequencing Center for Infectious Disease"/>
            <person name="Wu L."/>
            <person name="Ma J."/>
        </authorList>
    </citation>
    <scope>NUCLEOTIDE SEQUENCE [LARGE SCALE GENOMIC DNA]</scope>
    <source>
        <strain evidence="3">ZS-22-S1</strain>
    </source>
</reference>
<accession>A0ABV9S6T7</accession>
<dbReference type="NCBIfam" id="TIGR03083">
    <property type="entry name" value="maleylpyruvate isomerase family mycothiol-dependent enzyme"/>
    <property type="match status" value="1"/>
</dbReference>